<dbReference type="STRING" id="1045775.SAMN05216378_4281"/>
<sequence length="404" mass="47309">MKKVALFHPYKHHSYYSLKGIAQYTNKVIGVYGYYYKDDILDKLVLKSKHKKKIEGYEDKQISDSIKTSLLVKGLYLLNKFIPTKFKSLYFKGFQRWSKKFIKQNEVIHVLQDYLNETVRWAYEQKKIIVYEHIQPFASYQKEKLMEEIVKFNYPKEYADVKFPDEMIEKQIENIKMSNIIIVASQATYNSLLPYVNEEKLRLIPYGSIISNSNIDEIKNRIKHKKTTDALRILYVGAFNLTKGVQYIIEAAKQLVGENIEFTFIGKPTFEQDKVLVNAVRNLSNAKYIESVPHVEMYKQYCAHDIFVFEALFEGFGMVTLEAMTYGLPCIVADGGKGVIVHGEDGYVHPNGDVNALVNYIKYLNKEREVLKKMGEKAFQNVQNYTWKRYENEIEKIYLELEKL</sequence>
<evidence type="ECO:0000256" key="1">
    <source>
        <dbReference type="ARBA" id="ARBA00022676"/>
    </source>
</evidence>
<keyword evidence="1" id="KW-0328">Glycosyltransferase</keyword>
<reference evidence="5" key="1">
    <citation type="submission" date="2016-10" db="EMBL/GenBank/DDBJ databases">
        <authorList>
            <person name="Varghese N."/>
            <person name="Submissions S."/>
        </authorList>
    </citation>
    <scope>NUCLEOTIDE SEQUENCE [LARGE SCALE GENOMIC DNA]</scope>
    <source>
        <strain evidence="5">CGMCC 1.10784</strain>
    </source>
</reference>
<dbReference type="Pfam" id="PF00534">
    <property type="entry name" value="Glycos_transf_1"/>
    <property type="match status" value="1"/>
</dbReference>
<name>A0A1I2DTZ1_9BACL</name>
<dbReference type="Gene3D" id="3.40.50.2000">
    <property type="entry name" value="Glycogen Phosphorylase B"/>
    <property type="match status" value="2"/>
</dbReference>
<accession>A0A1I2DTZ1</accession>
<evidence type="ECO:0000256" key="2">
    <source>
        <dbReference type="ARBA" id="ARBA00022679"/>
    </source>
</evidence>
<dbReference type="EMBL" id="FOMT01000004">
    <property type="protein sequence ID" value="SFE84045.1"/>
    <property type="molecule type" value="Genomic_DNA"/>
</dbReference>
<proteinExistence type="predicted"/>
<dbReference type="CDD" id="cd03801">
    <property type="entry name" value="GT4_PimA-like"/>
    <property type="match status" value="1"/>
</dbReference>
<dbReference type="OrthoDB" id="2547319at2"/>
<dbReference type="InterPro" id="IPR001296">
    <property type="entry name" value="Glyco_trans_1"/>
</dbReference>
<keyword evidence="2 4" id="KW-0808">Transferase</keyword>
<dbReference type="GO" id="GO:0016757">
    <property type="term" value="F:glycosyltransferase activity"/>
    <property type="evidence" value="ECO:0007669"/>
    <property type="project" value="UniProtKB-KW"/>
</dbReference>
<dbReference type="AlphaFoldDB" id="A0A1I2DTZ1"/>
<keyword evidence="5" id="KW-1185">Reference proteome</keyword>
<gene>
    <name evidence="4" type="ORF">SAMN05216378_4281</name>
</gene>
<protein>
    <submittedName>
        <fullName evidence="4">Glycosyl transferases group 1</fullName>
    </submittedName>
</protein>
<evidence type="ECO:0000259" key="3">
    <source>
        <dbReference type="Pfam" id="PF00534"/>
    </source>
</evidence>
<evidence type="ECO:0000313" key="5">
    <source>
        <dbReference type="Proteomes" id="UP000198855"/>
    </source>
</evidence>
<dbReference type="PANTHER" id="PTHR12526">
    <property type="entry name" value="GLYCOSYLTRANSFERASE"/>
    <property type="match status" value="1"/>
</dbReference>
<feature type="domain" description="Glycosyl transferase family 1" evidence="3">
    <location>
        <begin position="219"/>
        <end position="379"/>
    </location>
</feature>
<organism evidence="4 5">
    <name type="scientific">Paenibacillus catalpae</name>
    <dbReference type="NCBI Taxonomy" id="1045775"/>
    <lineage>
        <taxon>Bacteria</taxon>
        <taxon>Bacillati</taxon>
        <taxon>Bacillota</taxon>
        <taxon>Bacilli</taxon>
        <taxon>Bacillales</taxon>
        <taxon>Paenibacillaceae</taxon>
        <taxon>Paenibacillus</taxon>
    </lineage>
</organism>
<evidence type="ECO:0000313" key="4">
    <source>
        <dbReference type="EMBL" id="SFE84045.1"/>
    </source>
</evidence>
<dbReference type="Proteomes" id="UP000198855">
    <property type="component" value="Unassembled WGS sequence"/>
</dbReference>
<dbReference type="SUPFAM" id="SSF53756">
    <property type="entry name" value="UDP-Glycosyltransferase/glycogen phosphorylase"/>
    <property type="match status" value="1"/>
</dbReference>
<dbReference type="PANTHER" id="PTHR12526:SF510">
    <property type="entry name" value="D-INOSITOL 3-PHOSPHATE GLYCOSYLTRANSFERASE"/>
    <property type="match status" value="1"/>
</dbReference>
<dbReference type="RefSeq" id="WP_091188446.1">
    <property type="nucleotide sequence ID" value="NZ_FOMT01000004.1"/>
</dbReference>